<evidence type="ECO:0000313" key="3">
    <source>
        <dbReference type="Proteomes" id="UP001274896"/>
    </source>
</evidence>
<dbReference type="InterPro" id="IPR036352">
    <property type="entry name" value="Semap_dom_sf"/>
</dbReference>
<evidence type="ECO:0000313" key="2">
    <source>
        <dbReference type="EMBL" id="KAK3512250.1"/>
    </source>
</evidence>
<dbReference type="SUPFAM" id="SSF101912">
    <property type="entry name" value="Sema domain"/>
    <property type="match status" value="1"/>
</dbReference>
<comment type="caution">
    <text evidence="2">The sequence shown here is derived from an EMBL/GenBank/DDBJ whole genome shotgun (WGS) entry which is preliminary data.</text>
</comment>
<proteinExistence type="predicted"/>
<dbReference type="InterPro" id="IPR015943">
    <property type="entry name" value="WD40/YVTN_repeat-like_dom_sf"/>
</dbReference>
<reference evidence="2" key="1">
    <citation type="submission" date="2023-06" db="EMBL/GenBank/DDBJ databases">
        <title>Male Hemibagrus guttatus genome.</title>
        <authorList>
            <person name="Bian C."/>
        </authorList>
    </citation>
    <scope>NUCLEOTIDE SEQUENCE</scope>
    <source>
        <strain evidence="2">Male_cb2023</strain>
        <tissue evidence="2">Muscle</tissue>
    </source>
</reference>
<gene>
    <name evidence="2" type="ORF">QTP70_002240</name>
</gene>
<keyword evidence="3" id="KW-1185">Reference proteome</keyword>
<name>A0AAE0UMY2_9TELE</name>
<dbReference type="GO" id="GO:0007399">
    <property type="term" value="P:nervous system development"/>
    <property type="evidence" value="ECO:0007669"/>
    <property type="project" value="UniProtKB-ARBA"/>
</dbReference>
<dbReference type="Gene3D" id="2.130.10.10">
    <property type="entry name" value="YVTN repeat-like/Quinoprotein amine dehydrogenase"/>
    <property type="match status" value="1"/>
</dbReference>
<feature type="compositionally biased region" description="Basic and acidic residues" evidence="1">
    <location>
        <begin position="1"/>
        <end position="56"/>
    </location>
</feature>
<accession>A0AAE0UMY2</accession>
<sequence length="376" mass="42676">MGERERQEEGERKTGRGKEEDRKGERGRQEGGKRKTGRGREEDRKGERGRQGERKTGRGGRKGGKNRKRARGRQEEGERQGERERQEEGERETGERDGGERKAGRGREEDRKGERGRQEGGKRKTGRGTEEDRKGERGRQEEGERKTGRGREEDRKGERGRQEGGERKTGRGREEDRKRGEEDRKGASGRQEEGERKTGRGESGRLGERDSNLDLNIETVSESPTLIGRLFHNWGFVHDVTTKENIILSPPVEKEKNHSSSLCEIDLISLTMEEHNDAGINGPKTKRLLLIYFSSIFFCVCVCENLNVFQSERPEWSLSHLAVHQASGAVYVGGVNRVYKLSSDLSPLITHNTGPELDNQGCYPPLIMQPLYRASR</sequence>
<dbReference type="AlphaFoldDB" id="A0AAE0UMY2"/>
<dbReference type="Proteomes" id="UP001274896">
    <property type="component" value="Unassembled WGS sequence"/>
</dbReference>
<protein>
    <submittedName>
        <fullName evidence="2">Uncharacterized protein</fullName>
    </submittedName>
</protein>
<dbReference type="EMBL" id="JAUCMX010000023">
    <property type="protein sequence ID" value="KAK3512250.1"/>
    <property type="molecule type" value="Genomic_DNA"/>
</dbReference>
<feature type="region of interest" description="Disordered" evidence="1">
    <location>
        <begin position="1"/>
        <end position="210"/>
    </location>
</feature>
<feature type="compositionally biased region" description="Basic and acidic residues" evidence="1">
    <location>
        <begin position="72"/>
        <end position="210"/>
    </location>
</feature>
<feature type="compositionally biased region" description="Basic residues" evidence="1">
    <location>
        <begin position="57"/>
        <end position="71"/>
    </location>
</feature>
<evidence type="ECO:0000256" key="1">
    <source>
        <dbReference type="SAM" id="MobiDB-lite"/>
    </source>
</evidence>
<organism evidence="2 3">
    <name type="scientific">Hemibagrus guttatus</name>
    <dbReference type="NCBI Taxonomy" id="175788"/>
    <lineage>
        <taxon>Eukaryota</taxon>
        <taxon>Metazoa</taxon>
        <taxon>Chordata</taxon>
        <taxon>Craniata</taxon>
        <taxon>Vertebrata</taxon>
        <taxon>Euteleostomi</taxon>
        <taxon>Actinopterygii</taxon>
        <taxon>Neopterygii</taxon>
        <taxon>Teleostei</taxon>
        <taxon>Ostariophysi</taxon>
        <taxon>Siluriformes</taxon>
        <taxon>Bagridae</taxon>
        <taxon>Hemibagrus</taxon>
    </lineage>
</organism>